<evidence type="ECO:0000256" key="1">
    <source>
        <dbReference type="SAM" id="MobiDB-lite"/>
    </source>
</evidence>
<protein>
    <recommendedName>
        <fullName evidence="5">Major facilitator superfamily (MFS) profile domain-containing protein</fullName>
    </recommendedName>
</protein>
<keyword evidence="4" id="KW-1185">Reference proteome</keyword>
<dbReference type="RefSeq" id="WP_343894466.1">
    <property type="nucleotide sequence ID" value="NZ_BAAAFZ010000013.1"/>
</dbReference>
<dbReference type="Proteomes" id="UP001501588">
    <property type="component" value="Unassembled WGS sequence"/>
</dbReference>
<dbReference type="PANTHER" id="PTHR23534">
    <property type="entry name" value="MFS PERMEASE"/>
    <property type="match status" value="1"/>
</dbReference>
<feature type="compositionally biased region" description="Basic residues" evidence="1">
    <location>
        <begin position="60"/>
        <end position="70"/>
    </location>
</feature>
<proteinExistence type="predicted"/>
<dbReference type="Gene3D" id="1.20.1250.20">
    <property type="entry name" value="MFS general substrate transporter like domains"/>
    <property type="match status" value="1"/>
</dbReference>
<evidence type="ECO:0008006" key="5">
    <source>
        <dbReference type="Google" id="ProtNLM"/>
    </source>
</evidence>
<dbReference type="PANTHER" id="PTHR23534:SF1">
    <property type="entry name" value="MAJOR FACILITATOR SUPERFAMILY PROTEIN"/>
    <property type="match status" value="1"/>
</dbReference>
<comment type="caution">
    <text evidence="3">The sequence shown here is derived from an EMBL/GenBank/DDBJ whole genome shotgun (WGS) entry which is preliminary data.</text>
</comment>
<name>A0ABP3PXL3_9PROT</name>
<evidence type="ECO:0000313" key="3">
    <source>
        <dbReference type="EMBL" id="GAA0576468.1"/>
    </source>
</evidence>
<organism evidence="3 4">
    <name type="scientific">Craurococcus roseus</name>
    <dbReference type="NCBI Taxonomy" id="77585"/>
    <lineage>
        <taxon>Bacteria</taxon>
        <taxon>Pseudomonadati</taxon>
        <taxon>Pseudomonadota</taxon>
        <taxon>Alphaproteobacteria</taxon>
        <taxon>Acetobacterales</taxon>
        <taxon>Acetobacteraceae</taxon>
        <taxon>Craurococcus</taxon>
    </lineage>
</organism>
<evidence type="ECO:0000313" key="4">
    <source>
        <dbReference type="Proteomes" id="UP001501588"/>
    </source>
</evidence>
<feature type="transmembrane region" description="Helical" evidence="2">
    <location>
        <begin position="25"/>
        <end position="47"/>
    </location>
</feature>
<evidence type="ECO:0000256" key="2">
    <source>
        <dbReference type="SAM" id="Phobius"/>
    </source>
</evidence>
<dbReference type="InterPro" id="IPR036259">
    <property type="entry name" value="MFS_trans_sf"/>
</dbReference>
<gene>
    <name evidence="3" type="ORF">GCM10009416_13860</name>
</gene>
<dbReference type="EMBL" id="BAAAFZ010000013">
    <property type="protein sequence ID" value="GAA0576468.1"/>
    <property type="molecule type" value="Genomic_DNA"/>
</dbReference>
<accession>A0ABP3PXL3</accession>
<reference evidence="4" key="1">
    <citation type="journal article" date="2019" name="Int. J. Syst. Evol. Microbiol.">
        <title>The Global Catalogue of Microorganisms (GCM) 10K type strain sequencing project: providing services to taxonomists for standard genome sequencing and annotation.</title>
        <authorList>
            <consortium name="The Broad Institute Genomics Platform"/>
            <consortium name="The Broad Institute Genome Sequencing Center for Infectious Disease"/>
            <person name="Wu L."/>
            <person name="Ma J."/>
        </authorList>
    </citation>
    <scope>NUCLEOTIDE SEQUENCE [LARGE SCALE GENOMIC DNA]</scope>
    <source>
        <strain evidence="4">JCM 9933</strain>
    </source>
</reference>
<dbReference type="SUPFAM" id="SSF103473">
    <property type="entry name" value="MFS general substrate transporter"/>
    <property type="match status" value="1"/>
</dbReference>
<keyword evidence="2" id="KW-0812">Transmembrane</keyword>
<keyword evidence="2" id="KW-1133">Transmembrane helix</keyword>
<sequence length="92" mass="10140">MGASALVVECHRPEERTRVQSLNDFVVFGTMALGSFSSGGLLTAYGWDTVLWVPFFPPRWRSRPSLRRPRPGPAAPRPGELSESTARARGRA</sequence>
<keyword evidence="2" id="KW-0472">Membrane</keyword>
<feature type="region of interest" description="Disordered" evidence="1">
    <location>
        <begin position="60"/>
        <end position="92"/>
    </location>
</feature>